<name>A0A9P6BY87_9AGAR</name>
<evidence type="ECO:0008006" key="4">
    <source>
        <dbReference type="Google" id="ProtNLM"/>
    </source>
</evidence>
<comment type="caution">
    <text evidence="2">The sequence shown here is derived from an EMBL/GenBank/DDBJ whole genome shotgun (WGS) entry which is preliminary data.</text>
</comment>
<reference evidence="2" key="1">
    <citation type="submission" date="2020-11" db="EMBL/GenBank/DDBJ databases">
        <authorList>
            <consortium name="DOE Joint Genome Institute"/>
            <person name="Ahrendt S."/>
            <person name="Riley R."/>
            <person name="Andreopoulos W."/>
            <person name="Labutti K."/>
            <person name="Pangilinan J."/>
            <person name="Ruiz-Duenas F.J."/>
            <person name="Barrasa J.M."/>
            <person name="Sanchez-Garcia M."/>
            <person name="Camarero S."/>
            <person name="Miyauchi S."/>
            <person name="Serrano A."/>
            <person name="Linde D."/>
            <person name="Babiker R."/>
            <person name="Drula E."/>
            <person name="Ayuso-Fernandez I."/>
            <person name="Pacheco R."/>
            <person name="Padilla G."/>
            <person name="Ferreira P."/>
            <person name="Barriuso J."/>
            <person name="Kellner H."/>
            <person name="Castanera R."/>
            <person name="Alfaro M."/>
            <person name="Ramirez L."/>
            <person name="Pisabarro A.G."/>
            <person name="Kuo A."/>
            <person name="Tritt A."/>
            <person name="Lipzen A."/>
            <person name="He G."/>
            <person name="Yan M."/>
            <person name="Ng V."/>
            <person name="Cullen D."/>
            <person name="Martin F."/>
            <person name="Rosso M.-N."/>
            <person name="Henrissat B."/>
            <person name="Hibbett D."/>
            <person name="Martinez A.T."/>
            <person name="Grigoriev I.V."/>
        </authorList>
    </citation>
    <scope>NUCLEOTIDE SEQUENCE</scope>
    <source>
        <strain evidence="2">MF-IS2</strain>
    </source>
</reference>
<feature type="region of interest" description="Disordered" evidence="1">
    <location>
        <begin position="1"/>
        <end position="60"/>
    </location>
</feature>
<organism evidence="2 3">
    <name type="scientific">Macrolepiota fuliginosa MF-IS2</name>
    <dbReference type="NCBI Taxonomy" id="1400762"/>
    <lineage>
        <taxon>Eukaryota</taxon>
        <taxon>Fungi</taxon>
        <taxon>Dikarya</taxon>
        <taxon>Basidiomycota</taxon>
        <taxon>Agaricomycotina</taxon>
        <taxon>Agaricomycetes</taxon>
        <taxon>Agaricomycetidae</taxon>
        <taxon>Agaricales</taxon>
        <taxon>Agaricineae</taxon>
        <taxon>Agaricaceae</taxon>
        <taxon>Macrolepiota</taxon>
    </lineage>
</organism>
<gene>
    <name evidence="2" type="ORF">P691DRAFT_777965</name>
</gene>
<sequence>MANTSPTTESFRLRPLPPIPTSASSSPSSTTASSTFPETSVSTLPSTHYSTTYDTSDRNSISTFTSVGTSLPRYSTIDFLDLGSSLDQVDHWSEVDERSVASMPPTNQPPEYARNEDLTPPRRPLPGCPKPHFVLHKFHGGRDSNKIGLIKCKQTAQQRVTLKLLSRSATPGSKAKLPRFIGGDTLRGSVDLHIDTPLTVHSIKLILKAKVQVAEGCITAASPIAKDHVFLDQSYTIYSKKVGDPRWNGQCNLSRNKELNGTMHGSYSFPFSLPLPEHVEWSDKRQDSRDGSTIPVLSYGPPPSFREKNMSSAVVYEFGLVFTYGALRSKNRIFSEIVFVSKQVSPPASKKRQAAYRDGALLPGPAADPKGWHAQGPIVISGCYQRRPVEASCALYLAAPLSYTRGTIIPCYATFTGLDFAFLDVLATPHTINLRLSRYIRHSAPNKGKGKEVENIQSLGRLRATYISKAVWWRPAKMDTPPDPKERHIEGEIHLPKNMIPSCNYPLFNIEYTLELFHLNLDSFIPTSKLNTKRGCPNADSDDEDDDEPLLKTIVDITSFHEHGPVPLAFTVPTFEEETRAHAMQEKMDLEYIPWAPSGCSTVQHPPVAAQ</sequence>
<feature type="compositionally biased region" description="Low complexity" evidence="1">
    <location>
        <begin position="21"/>
        <end position="54"/>
    </location>
</feature>
<protein>
    <recommendedName>
        <fullName evidence="4">Arrestin-like N-terminal domain-containing protein</fullName>
    </recommendedName>
</protein>
<dbReference type="Proteomes" id="UP000807342">
    <property type="component" value="Unassembled WGS sequence"/>
</dbReference>
<keyword evidence="3" id="KW-1185">Reference proteome</keyword>
<evidence type="ECO:0000313" key="3">
    <source>
        <dbReference type="Proteomes" id="UP000807342"/>
    </source>
</evidence>
<dbReference type="Gene3D" id="2.60.40.640">
    <property type="match status" value="1"/>
</dbReference>
<evidence type="ECO:0000313" key="2">
    <source>
        <dbReference type="EMBL" id="KAF9444876.1"/>
    </source>
</evidence>
<dbReference type="InterPro" id="IPR014752">
    <property type="entry name" value="Arrestin-like_C"/>
</dbReference>
<accession>A0A9P6BY87</accession>
<feature type="region of interest" description="Disordered" evidence="1">
    <location>
        <begin position="97"/>
        <end position="123"/>
    </location>
</feature>
<dbReference type="EMBL" id="MU151342">
    <property type="protein sequence ID" value="KAF9444876.1"/>
    <property type="molecule type" value="Genomic_DNA"/>
</dbReference>
<dbReference type="AlphaFoldDB" id="A0A9P6BY87"/>
<dbReference type="OrthoDB" id="3262423at2759"/>
<proteinExistence type="predicted"/>
<feature type="compositionally biased region" description="Polar residues" evidence="1">
    <location>
        <begin position="1"/>
        <end position="10"/>
    </location>
</feature>
<evidence type="ECO:0000256" key="1">
    <source>
        <dbReference type="SAM" id="MobiDB-lite"/>
    </source>
</evidence>